<organism evidence="3 4">
    <name type="scientific">Oleiphilus messinensis</name>
    <dbReference type="NCBI Taxonomy" id="141451"/>
    <lineage>
        <taxon>Bacteria</taxon>
        <taxon>Pseudomonadati</taxon>
        <taxon>Pseudomonadota</taxon>
        <taxon>Gammaproteobacteria</taxon>
        <taxon>Oceanospirillales</taxon>
        <taxon>Oleiphilaceae</taxon>
        <taxon>Oleiphilus</taxon>
    </lineage>
</organism>
<dbReference type="CDD" id="cd07990">
    <property type="entry name" value="LPLAT_LCLAT1-like"/>
    <property type="match status" value="1"/>
</dbReference>
<gene>
    <name evidence="3" type="ORF">OLMES_4991</name>
</gene>
<evidence type="ECO:0000313" key="4">
    <source>
        <dbReference type="Proteomes" id="UP000196027"/>
    </source>
</evidence>
<proteinExistence type="predicted"/>
<keyword evidence="4" id="KW-1185">Reference proteome</keyword>
<feature type="transmembrane region" description="Helical" evidence="1">
    <location>
        <begin position="123"/>
        <end position="141"/>
    </location>
</feature>
<dbReference type="AlphaFoldDB" id="A0A1Y0IEL5"/>
<feature type="transmembrane region" description="Helical" evidence="1">
    <location>
        <begin position="12"/>
        <end position="35"/>
    </location>
</feature>
<accession>A0A1Y0IEL5</accession>
<dbReference type="GO" id="GO:0016746">
    <property type="term" value="F:acyltransferase activity"/>
    <property type="evidence" value="ECO:0007669"/>
    <property type="project" value="UniProtKB-KW"/>
</dbReference>
<dbReference type="NCBIfam" id="NF010621">
    <property type="entry name" value="PRK14014.1"/>
    <property type="match status" value="1"/>
</dbReference>
<feature type="domain" description="Phospholipid/glycerol acyltransferase" evidence="2">
    <location>
        <begin position="89"/>
        <end position="231"/>
    </location>
</feature>
<dbReference type="RefSeq" id="WP_087463694.1">
    <property type="nucleotide sequence ID" value="NZ_CP021425.1"/>
</dbReference>
<reference evidence="3 4" key="1">
    <citation type="submission" date="2017-05" db="EMBL/GenBank/DDBJ databases">
        <title>Genomic insights into alkan degradation activity of Oleiphilus messinensis.</title>
        <authorList>
            <person name="Kozyavkin S.A."/>
            <person name="Slesarev A.I."/>
            <person name="Golyshin P.N."/>
            <person name="Korzhenkov A."/>
            <person name="Golyshina O.N."/>
            <person name="Toshchakov S.V."/>
        </authorList>
    </citation>
    <scope>NUCLEOTIDE SEQUENCE [LARGE SCALE GENOMIC DNA]</scope>
    <source>
        <strain evidence="3 4">ME102</strain>
    </source>
</reference>
<keyword evidence="3" id="KW-0808">Transferase</keyword>
<evidence type="ECO:0000313" key="3">
    <source>
        <dbReference type="EMBL" id="ARU58978.1"/>
    </source>
</evidence>
<name>A0A1Y0IEL5_9GAMM</name>
<evidence type="ECO:0000256" key="1">
    <source>
        <dbReference type="SAM" id="Phobius"/>
    </source>
</evidence>
<keyword evidence="1" id="KW-1133">Transmembrane helix</keyword>
<dbReference type="InterPro" id="IPR002123">
    <property type="entry name" value="Plipid/glycerol_acylTrfase"/>
</dbReference>
<dbReference type="EMBL" id="CP021425">
    <property type="protein sequence ID" value="ARU58978.1"/>
    <property type="molecule type" value="Genomic_DNA"/>
</dbReference>
<keyword evidence="1" id="KW-0812">Transmembrane</keyword>
<sequence>MLSFLPPPVIGFIAWLLLAASTLTHFVVLFFPVLLKLIIPYKPSQVFFTKMAILIAESWIGFNNFWIRLTQKADWDVQGLEGLSKNGWYLVTSNHQSWVDIFVLQNIFNRRIPMLKFFLKQELIWVPIMGLAWWGLDFPFMKRYSKEYLAKHPEMRGKDLETTRKACEKFQHTPVSVMNFVEGTRFTPAKHERQGSPYQHLLKPRPGGTAFVIDAMGHCIDTLVDVTIDYPGGIPTFSDFMCGRVRKIVVRVNTVKIPEQLFEGDFSEDASHRDKVKVWLDELWENKDKQLVTLKQQ</sequence>
<dbReference type="OrthoDB" id="319710at2"/>
<dbReference type="PANTHER" id="PTHR10983:SF16">
    <property type="entry name" value="LYSOCARDIOLIPIN ACYLTRANSFERASE 1"/>
    <property type="match status" value="1"/>
</dbReference>
<protein>
    <submittedName>
        <fullName evidence="3">Phospholipid/glycerol acyltransferase</fullName>
    </submittedName>
</protein>
<dbReference type="PANTHER" id="PTHR10983">
    <property type="entry name" value="1-ACYLGLYCEROL-3-PHOSPHATE ACYLTRANSFERASE-RELATED"/>
    <property type="match status" value="1"/>
</dbReference>
<dbReference type="KEGG" id="ome:OLMES_4991"/>
<evidence type="ECO:0000259" key="2">
    <source>
        <dbReference type="SMART" id="SM00563"/>
    </source>
</evidence>
<dbReference type="SMART" id="SM00563">
    <property type="entry name" value="PlsC"/>
    <property type="match status" value="1"/>
</dbReference>
<feature type="transmembrane region" description="Helical" evidence="1">
    <location>
        <begin position="47"/>
        <end position="67"/>
    </location>
</feature>
<dbReference type="Proteomes" id="UP000196027">
    <property type="component" value="Chromosome"/>
</dbReference>
<keyword evidence="3" id="KW-0012">Acyltransferase</keyword>
<dbReference type="Pfam" id="PF01553">
    <property type="entry name" value="Acyltransferase"/>
    <property type="match status" value="1"/>
</dbReference>
<keyword evidence="1" id="KW-0472">Membrane</keyword>
<dbReference type="SUPFAM" id="SSF69593">
    <property type="entry name" value="Glycerol-3-phosphate (1)-acyltransferase"/>
    <property type="match status" value="1"/>
</dbReference>